<evidence type="ECO:0000256" key="1">
    <source>
        <dbReference type="SAM" id="Coils"/>
    </source>
</evidence>
<gene>
    <name evidence="2" type="ORF">LCGC14_2915690</name>
</gene>
<proteinExistence type="predicted"/>
<dbReference type="EMBL" id="LAZR01057816">
    <property type="protein sequence ID" value="KKK71264.1"/>
    <property type="molecule type" value="Genomic_DNA"/>
</dbReference>
<protein>
    <submittedName>
        <fullName evidence="2">Uncharacterized protein</fullName>
    </submittedName>
</protein>
<evidence type="ECO:0000313" key="2">
    <source>
        <dbReference type="EMBL" id="KKK71264.1"/>
    </source>
</evidence>
<keyword evidence="1" id="KW-0175">Coiled coil</keyword>
<accession>A0A0F8ZXX8</accession>
<dbReference type="AlphaFoldDB" id="A0A0F8ZXX8"/>
<comment type="caution">
    <text evidence="2">The sequence shown here is derived from an EMBL/GenBank/DDBJ whole genome shotgun (WGS) entry which is preliminary data.</text>
</comment>
<organism evidence="2">
    <name type="scientific">marine sediment metagenome</name>
    <dbReference type="NCBI Taxonomy" id="412755"/>
    <lineage>
        <taxon>unclassified sequences</taxon>
        <taxon>metagenomes</taxon>
        <taxon>ecological metagenomes</taxon>
    </lineage>
</organism>
<feature type="coiled-coil region" evidence="1">
    <location>
        <begin position="39"/>
        <end position="66"/>
    </location>
</feature>
<reference evidence="2" key="1">
    <citation type="journal article" date="2015" name="Nature">
        <title>Complex archaea that bridge the gap between prokaryotes and eukaryotes.</title>
        <authorList>
            <person name="Spang A."/>
            <person name="Saw J.H."/>
            <person name="Jorgensen S.L."/>
            <person name="Zaremba-Niedzwiedzka K."/>
            <person name="Martijn J."/>
            <person name="Lind A.E."/>
            <person name="van Eijk R."/>
            <person name="Schleper C."/>
            <person name="Guy L."/>
            <person name="Ettema T.J."/>
        </authorList>
    </citation>
    <scope>NUCLEOTIDE SEQUENCE</scope>
</reference>
<sequence>MTADEIRALQCAATGDSPTLVKTDPGVMVGHAVFALYEIALQLAEHSRLELEVHELKDELYRLQTEDE</sequence>
<name>A0A0F8ZXX8_9ZZZZ</name>